<evidence type="ECO:0000313" key="1">
    <source>
        <dbReference type="EMBL" id="KAF9440943.1"/>
    </source>
</evidence>
<name>A0A9P5WXJ6_9AGAR</name>
<dbReference type="Proteomes" id="UP000807342">
    <property type="component" value="Unassembled WGS sequence"/>
</dbReference>
<proteinExistence type="predicted"/>
<dbReference type="AlphaFoldDB" id="A0A9P5WXJ6"/>
<accession>A0A9P5WXJ6</accession>
<feature type="non-terminal residue" evidence="1">
    <location>
        <position position="1"/>
    </location>
</feature>
<gene>
    <name evidence="1" type="ORF">P691DRAFT_685737</name>
</gene>
<keyword evidence="2" id="KW-1185">Reference proteome</keyword>
<dbReference type="EMBL" id="MU152157">
    <property type="protein sequence ID" value="KAF9440943.1"/>
    <property type="molecule type" value="Genomic_DNA"/>
</dbReference>
<comment type="caution">
    <text evidence="1">The sequence shown here is derived from an EMBL/GenBank/DDBJ whole genome shotgun (WGS) entry which is preliminary data.</text>
</comment>
<reference evidence="1" key="1">
    <citation type="submission" date="2020-11" db="EMBL/GenBank/DDBJ databases">
        <authorList>
            <consortium name="DOE Joint Genome Institute"/>
            <person name="Ahrendt S."/>
            <person name="Riley R."/>
            <person name="Andreopoulos W."/>
            <person name="Labutti K."/>
            <person name="Pangilinan J."/>
            <person name="Ruiz-Duenas F.J."/>
            <person name="Barrasa J.M."/>
            <person name="Sanchez-Garcia M."/>
            <person name="Camarero S."/>
            <person name="Miyauchi S."/>
            <person name="Serrano A."/>
            <person name="Linde D."/>
            <person name="Babiker R."/>
            <person name="Drula E."/>
            <person name="Ayuso-Fernandez I."/>
            <person name="Pacheco R."/>
            <person name="Padilla G."/>
            <person name="Ferreira P."/>
            <person name="Barriuso J."/>
            <person name="Kellner H."/>
            <person name="Castanera R."/>
            <person name="Alfaro M."/>
            <person name="Ramirez L."/>
            <person name="Pisabarro A.G."/>
            <person name="Kuo A."/>
            <person name="Tritt A."/>
            <person name="Lipzen A."/>
            <person name="He G."/>
            <person name="Yan M."/>
            <person name="Ng V."/>
            <person name="Cullen D."/>
            <person name="Martin F."/>
            <person name="Rosso M.-N."/>
            <person name="Henrissat B."/>
            <person name="Hibbett D."/>
            <person name="Martinez A.T."/>
            <person name="Grigoriev I.V."/>
        </authorList>
    </citation>
    <scope>NUCLEOTIDE SEQUENCE</scope>
    <source>
        <strain evidence="1">MF-IS2</strain>
    </source>
</reference>
<sequence length="259" mass="28528">SETFDVCAPEARPGNCLLDLFENRVQFFDALPSKEEEAYSNHMDNLDQALDQATHDPSVAVCATDASLLLHGTFQEVLAALIHVGGALVYAMRHPVGRVLALDAEQAVIWLALCKATTLPGCESILVFTDSLASARCAMDPSVQSGQFLSLAVVRSLHPWLEASADQVVQIYQVPSKEEWWCHKEAHDFASDLKVSVGTHALTSLNYLHAQGTKKCLDCWATLFGMPSFHRNQFLELTDRLDKPMKPKYTGGGAWLSRL</sequence>
<organism evidence="1 2">
    <name type="scientific">Macrolepiota fuliginosa MF-IS2</name>
    <dbReference type="NCBI Taxonomy" id="1400762"/>
    <lineage>
        <taxon>Eukaryota</taxon>
        <taxon>Fungi</taxon>
        <taxon>Dikarya</taxon>
        <taxon>Basidiomycota</taxon>
        <taxon>Agaricomycotina</taxon>
        <taxon>Agaricomycetes</taxon>
        <taxon>Agaricomycetidae</taxon>
        <taxon>Agaricales</taxon>
        <taxon>Agaricineae</taxon>
        <taxon>Agaricaceae</taxon>
        <taxon>Macrolepiota</taxon>
    </lineage>
</organism>
<protein>
    <submittedName>
        <fullName evidence="1">Uncharacterized protein</fullName>
    </submittedName>
</protein>
<dbReference type="OrthoDB" id="3060614at2759"/>
<evidence type="ECO:0000313" key="2">
    <source>
        <dbReference type="Proteomes" id="UP000807342"/>
    </source>
</evidence>